<dbReference type="Proteomes" id="UP001187192">
    <property type="component" value="Unassembled WGS sequence"/>
</dbReference>
<evidence type="ECO:0000313" key="1">
    <source>
        <dbReference type="EMBL" id="GMN39781.1"/>
    </source>
</evidence>
<evidence type="ECO:0000313" key="2">
    <source>
        <dbReference type="Proteomes" id="UP001187192"/>
    </source>
</evidence>
<proteinExistence type="predicted"/>
<comment type="caution">
    <text evidence="1">The sequence shown here is derived from an EMBL/GenBank/DDBJ whole genome shotgun (WGS) entry which is preliminary data.</text>
</comment>
<organism evidence="1 2">
    <name type="scientific">Ficus carica</name>
    <name type="common">Common fig</name>
    <dbReference type="NCBI Taxonomy" id="3494"/>
    <lineage>
        <taxon>Eukaryota</taxon>
        <taxon>Viridiplantae</taxon>
        <taxon>Streptophyta</taxon>
        <taxon>Embryophyta</taxon>
        <taxon>Tracheophyta</taxon>
        <taxon>Spermatophyta</taxon>
        <taxon>Magnoliopsida</taxon>
        <taxon>eudicotyledons</taxon>
        <taxon>Gunneridae</taxon>
        <taxon>Pentapetalae</taxon>
        <taxon>rosids</taxon>
        <taxon>fabids</taxon>
        <taxon>Rosales</taxon>
        <taxon>Moraceae</taxon>
        <taxon>Ficeae</taxon>
        <taxon>Ficus</taxon>
    </lineage>
</organism>
<protein>
    <submittedName>
        <fullName evidence="1">Uncharacterized protein</fullName>
    </submittedName>
</protein>
<accession>A0AA88A9Q6</accession>
<gene>
    <name evidence="1" type="ORF">TIFTF001_009004</name>
</gene>
<keyword evidence="2" id="KW-1185">Reference proteome</keyword>
<dbReference type="AlphaFoldDB" id="A0AA88A9Q6"/>
<sequence>MSSSDWDWHWHWDKVGITVGARTDIESRTKSTSKPKGLEPRLNPARSVYVVWGGPTSRQRADPFNPVHIYSSNLGHGPNVVPT</sequence>
<name>A0AA88A9Q6_FICCA</name>
<reference evidence="1" key="1">
    <citation type="submission" date="2023-07" db="EMBL/GenBank/DDBJ databases">
        <title>draft genome sequence of fig (Ficus carica).</title>
        <authorList>
            <person name="Takahashi T."/>
            <person name="Nishimura K."/>
        </authorList>
    </citation>
    <scope>NUCLEOTIDE SEQUENCE</scope>
</reference>
<dbReference type="EMBL" id="BTGU01000010">
    <property type="protein sequence ID" value="GMN39781.1"/>
    <property type="molecule type" value="Genomic_DNA"/>
</dbReference>